<protein>
    <submittedName>
        <fullName evidence="1">Uncharacterized protein</fullName>
    </submittedName>
</protein>
<gene>
    <name evidence="1" type="ORF">BW143_12285</name>
</gene>
<comment type="caution">
    <text evidence="1">The sequence shown here is derived from an EMBL/GenBank/DDBJ whole genome shotgun (WGS) entry which is preliminary data.</text>
</comment>
<accession>A0A1R1RXY7</accession>
<accession>A0A1R1QJW4</accession>
<dbReference type="Proteomes" id="UP000187367">
    <property type="component" value="Unassembled WGS sequence"/>
</dbReference>
<sequence length="71" mass="8527">MNYYPIKRQKKEADMGFTTRKNNCKIGTKIILPDYKKRIKNFLRNFDINTFPGKYFMSNLCYTVKNFESEA</sequence>
<name>A0A1R1RXY7_9BACI</name>
<organism evidence="1 2">
    <name type="scientific">Bacillus swezeyi</name>
    <dbReference type="NCBI Taxonomy" id="1925020"/>
    <lineage>
        <taxon>Bacteria</taxon>
        <taxon>Bacillati</taxon>
        <taxon>Bacillota</taxon>
        <taxon>Bacilli</taxon>
        <taxon>Bacillales</taxon>
        <taxon>Bacillaceae</taxon>
        <taxon>Bacillus</taxon>
    </lineage>
</organism>
<dbReference type="EMBL" id="MTJL01000023">
    <property type="protein sequence ID" value="OMI05000.1"/>
    <property type="molecule type" value="Genomic_DNA"/>
</dbReference>
<proteinExistence type="predicted"/>
<reference evidence="1 2" key="1">
    <citation type="submission" date="2017-01" db="EMBL/GenBank/DDBJ databases">
        <title>Bacillus phylogenomics.</title>
        <authorList>
            <person name="Dunlap C."/>
        </authorList>
    </citation>
    <scope>NUCLEOTIDE SEQUENCE [LARGE SCALE GENOMIC DNA]</scope>
    <source>
        <strain evidence="1 2">NRRL B-41282</strain>
    </source>
</reference>
<keyword evidence="2" id="KW-1185">Reference proteome</keyword>
<dbReference type="AlphaFoldDB" id="A0A1R1RXY7"/>
<evidence type="ECO:0000313" key="2">
    <source>
        <dbReference type="Proteomes" id="UP000187367"/>
    </source>
</evidence>
<evidence type="ECO:0000313" key="1">
    <source>
        <dbReference type="EMBL" id="OMI05000.1"/>
    </source>
</evidence>